<dbReference type="PANTHER" id="PTHR35971">
    <property type="entry name" value="SI:DKEY-31G6.6"/>
    <property type="match status" value="1"/>
</dbReference>
<evidence type="ECO:0000259" key="5">
    <source>
        <dbReference type="PROSITE" id="PS50835"/>
    </source>
</evidence>
<dbReference type="GeneTree" id="ENSGT01110000267173"/>
<evidence type="ECO:0000256" key="1">
    <source>
        <dbReference type="ARBA" id="ARBA00004496"/>
    </source>
</evidence>
<dbReference type="InterPro" id="IPR052385">
    <property type="entry name" value="Obscurin/Obscurin-like_Reg"/>
</dbReference>
<reference evidence="6" key="3">
    <citation type="submission" date="2025-09" db="UniProtKB">
        <authorList>
            <consortium name="Ensembl"/>
        </authorList>
    </citation>
    <scope>IDENTIFICATION</scope>
</reference>
<evidence type="ECO:0000256" key="3">
    <source>
        <dbReference type="ARBA" id="ARBA00022553"/>
    </source>
</evidence>
<dbReference type="FunFam" id="2.60.40.10:FF:000214">
    <property type="entry name" value="titin isoform X1"/>
    <property type="match status" value="1"/>
</dbReference>
<name>A0A667WXZ1_9TELE</name>
<proteinExistence type="predicted"/>
<keyword evidence="7" id="KW-1185">Reference proteome</keyword>
<dbReference type="SMART" id="SM00409">
    <property type="entry name" value="IG"/>
    <property type="match status" value="1"/>
</dbReference>
<protein>
    <recommendedName>
        <fullName evidence="5">Ig-like domain-containing protein</fullName>
    </recommendedName>
</protein>
<dbReference type="InterPro" id="IPR003599">
    <property type="entry name" value="Ig_sub"/>
</dbReference>
<organism evidence="6 7">
    <name type="scientific">Myripristis murdjan</name>
    <name type="common">pinecone soldierfish</name>
    <dbReference type="NCBI Taxonomy" id="586833"/>
    <lineage>
        <taxon>Eukaryota</taxon>
        <taxon>Metazoa</taxon>
        <taxon>Chordata</taxon>
        <taxon>Craniata</taxon>
        <taxon>Vertebrata</taxon>
        <taxon>Euteleostomi</taxon>
        <taxon>Actinopterygii</taxon>
        <taxon>Neopterygii</taxon>
        <taxon>Teleostei</taxon>
        <taxon>Neoteleostei</taxon>
        <taxon>Acanthomorphata</taxon>
        <taxon>Holocentriformes</taxon>
        <taxon>Holocentridae</taxon>
        <taxon>Myripristis</taxon>
    </lineage>
</organism>
<dbReference type="InterPro" id="IPR036179">
    <property type="entry name" value="Ig-like_dom_sf"/>
</dbReference>
<dbReference type="Ensembl" id="ENSMMDT00005005474.1">
    <property type="protein sequence ID" value="ENSMMDP00005005329.1"/>
    <property type="gene ID" value="ENSMMDG00005002974.1"/>
</dbReference>
<comment type="subcellular location">
    <subcellularLocation>
        <location evidence="1">Cytoplasm</location>
    </subcellularLocation>
</comment>
<dbReference type="Pfam" id="PF07679">
    <property type="entry name" value="I-set"/>
    <property type="match status" value="1"/>
</dbReference>
<dbReference type="GO" id="GO:0005737">
    <property type="term" value="C:cytoplasm"/>
    <property type="evidence" value="ECO:0007669"/>
    <property type="project" value="UniProtKB-SubCell"/>
</dbReference>
<evidence type="ECO:0000256" key="2">
    <source>
        <dbReference type="ARBA" id="ARBA00022490"/>
    </source>
</evidence>
<reference evidence="6" key="2">
    <citation type="submission" date="2025-08" db="UniProtKB">
        <authorList>
            <consortium name="Ensembl"/>
        </authorList>
    </citation>
    <scope>IDENTIFICATION</scope>
</reference>
<dbReference type="InParanoid" id="A0A667WXZ1"/>
<dbReference type="Proteomes" id="UP000472263">
    <property type="component" value="Chromosome 21"/>
</dbReference>
<dbReference type="PANTHER" id="PTHR35971:SF5">
    <property type="entry name" value="OBSCURIN LIKE CYTOSKELETAL ADAPTOR 1"/>
    <property type="match status" value="1"/>
</dbReference>
<dbReference type="Gene3D" id="2.60.40.10">
    <property type="entry name" value="Immunoglobulins"/>
    <property type="match status" value="1"/>
</dbReference>
<keyword evidence="4" id="KW-1015">Disulfide bond</keyword>
<dbReference type="InterPro" id="IPR007110">
    <property type="entry name" value="Ig-like_dom"/>
</dbReference>
<evidence type="ECO:0000256" key="4">
    <source>
        <dbReference type="ARBA" id="ARBA00023157"/>
    </source>
</evidence>
<sequence length="163" mass="17660">SNSTYSARLGSTLLVFDVPLKPVNVEEGEKLSLKCHVSMGEVKWFKDGNEITPSKNILIQSDGKKRMLIIKRAAKSNIGAYTCDCGTDKTTADLNIEGNACSRAILPLQSRPQNYSLFAVIPSLLAAAHLSPILAPHRRYQMNTPVSGCHFVPQSDSVAACEA</sequence>
<keyword evidence="2" id="KW-0963">Cytoplasm</keyword>
<reference evidence="6" key="1">
    <citation type="submission" date="2019-06" db="EMBL/GenBank/DDBJ databases">
        <authorList>
            <consortium name="Wellcome Sanger Institute Data Sharing"/>
        </authorList>
    </citation>
    <scope>NUCLEOTIDE SEQUENCE [LARGE SCALE GENOMIC DNA]</scope>
</reference>
<dbReference type="AlphaFoldDB" id="A0A667WXZ1"/>
<dbReference type="PROSITE" id="PS50835">
    <property type="entry name" value="IG_LIKE"/>
    <property type="match status" value="1"/>
</dbReference>
<keyword evidence="3" id="KW-0597">Phosphoprotein</keyword>
<dbReference type="InterPro" id="IPR013098">
    <property type="entry name" value="Ig_I-set"/>
</dbReference>
<dbReference type="InterPro" id="IPR013783">
    <property type="entry name" value="Ig-like_fold"/>
</dbReference>
<evidence type="ECO:0000313" key="7">
    <source>
        <dbReference type="Proteomes" id="UP000472263"/>
    </source>
</evidence>
<dbReference type="SUPFAM" id="SSF48726">
    <property type="entry name" value="Immunoglobulin"/>
    <property type="match status" value="1"/>
</dbReference>
<evidence type="ECO:0000313" key="6">
    <source>
        <dbReference type="Ensembl" id="ENSMMDP00005005329.1"/>
    </source>
</evidence>
<accession>A0A667WXZ1</accession>
<feature type="domain" description="Ig-like" evidence="5">
    <location>
        <begin position="11"/>
        <end position="95"/>
    </location>
</feature>